<dbReference type="OrthoDB" id="266723at2759"/>
<feature type="region of interest" description="Disordered" evidence="1">
    <location>
        <begin position="77"/>
        <end position="101"/>
    </location>
</feature>
<dbReference type="EMBL" id="LJSK01000197">
    <property type="protein sequence ID" value="KPI85281.1"/>
    <property type="molecule type" value="Genomic_DNA"/>
</dbReference>
<sequence length="261" mass="27670">MPSAPGPRTAKGATAGTAKVTRKKKSSHYTASSRVGDTASTTSTATDRSPKGVPAPAAVLMQALGLPLISPISSIGSSEGTTALPQANTSGPSPSSPGMEVEVETKQGYTYTGKLVLLDAHYNVLLYESLVRRSRAFDYERAAREAQDQREAALIARSLQGNALYNVGGTAELAATTHSSQLQDRLPRARYIGTVSLRSNNVVLMRFMESAGSPAANVAESAWGQLKKSFSSMAAAIKAHLQKEKLRKRAARRKRLAAKKA</sequence>
<proteinExistence type="predicted"/>
<evidence type="ECO:0000256" key="1">
    <source>
        <dbReference type="SAM" id="MobiDB-lite"/>
    </source>
</evidence>
<dbReference type="AlphaFoldDB" id="A0A0N1HUV2"/>
<dbReference type="OMA" id="MIRFPQG"/>
<accession>A0A0N1HUV2</accession>
<comment type="caution">
    <text evidence="2">The sequence shown here is derived from an EMBL/GenBank/DDBJ whole genome shotgun (WGS) entry which is preliminary data.</text>
</comment>
<feature type="compositionally biased region" description="Polar residues" evidence="1">
    <location>
        <begin position="79"/>
        <end position="93"/>
    </location>
</feature>
<organism evidence="2 3">
    <name type="scientific">Leptomonas seymouri</name>
    <dbReference type="NCBI Taxonomy" id="5684"/>
    <lineage>
        <taxon>Eukaryota</taxon>
        <taxon>Discoba</taxon>
        <taxon>Euglenozoa</taxon>
        <taxon>Kinetoplastea</taxon>
        <taxon>Metakinetoplastina</taxon>
        <taxon>Trypanosomatida</taxon>
        <taxon>Trypanosomatidae</taxon>
        <taxon>Leishmaniinae</taxon>
        <taxon>Leptomonas</taxon>
    </lineage>
</organism>
<evidence type="ECO:0000313" key="2">
    <source>
        <dbReference type="EMBL" id="KPI85281.1"/>
    </source>
</evidence>
<keyword evidence="3" id="KW-1185">Reference proteome</keyword>
<feature type="region of interest" description="Disordered" evidence="1">
    <location>
        <begin position="1"/>
        <end position="53"/>
    </location>
</feature>
<gene>
    <name evidence="2" type="ORF">ABL78_5648</name>
</gene>
<dbReference type="Gene3D" id="2.30.30.100">
    <property type="match status" value="1"/>
</dbReference>
<feature type="compositionally biased region" description="Low complexity" evidence="1">
    <location>
        <begin position="37"/>
        <end position="47"/>
    </location>
</feature>
<name>A0A0N1HUV2_LEPSE</name>
<dbReference type="InterPro" id="IPR010920">
    <property type="entry name" value="LSM_dom_sf"/>
</dbReference>
<dbReference type="VEuPathDB" id="TriTrypDB:Lsey_0197_0010"/>
<dbReference type="Proteomes" id="UP000038009">
    <property type="component" value="Unassembled WGS sequence"/>
</dbReference>
<reference evidence="2 3" key="1">
    <citation type="journal article" date="2015" name="PLoS Pathog.">
        <title>Leptomonas seymouri: Adaptations to the Dixenous Life Cycle Analyzed by Genome Sequencing, Transcriptome Profiling and Co-infection with Leishmania donovani.</title>
        <authorList>
            <person name="Kraeva N."/>
            <person name="Butenko A."/>
            <person name="Hlavacova J."/>
            <person name="Kostygov A."/>
            <person name="Myskova J."/>
            <person name="Grybchuk D."/>
            <person name="Lestinova T."/>
            <person name="Votypka J."/>
            <person name="Volf P."/>
            <person name="Opperdoes F."/>
            <person name="Flegontov P."/>
            <person name="Lukes J."/>
            <person name="Yurchenko V."/>
        </authorList>
    </citation>
    <scope>NUCLEOTIDE SEQUENCE [LARGE SCALE GENOMIC DNA]</scope>
    <source>
        <strain evidence="2 3">ATCC 30220</strain>
    </source>
</reference>
<protein>
    <submittedName>
        <fullName evidence="2">Uncharacterized protein</fullName>
    </submittedName>
</protein>
<dbReference type="SUPFAM" id="SSF50182">
    <property type="entry name" value="Sm-like ribonucleoproteins"/>
    <property type="match status" value="1"/>
</dbReference>
<feature type="compositionally biased region" description="Low complexity" evidence="1">
    <location>
        <begin position="1"/>
        <end position="19"/>
    </location>
</feature>
<evidence type="ECO:0000313" key="3">
    <source>
        <dbReference type="Proteomes" id="UP000038009"/>
    </source>
</evidence>